<proteinExistence type="predicted"/>
<reference evidence="4 5" key="1">
    <citation type="submission" date="2019-11" db="EMBL/GenBank/DDBJ databases">
        <authorList>
            <person name="Dong K."/>
        </authorList>
    </citation>
    <scope>NUCLEOTIDE SEQUENCE [LARGE SCALE GENOMIC DNA]</scope>
    <source>
        <strain evidence="4 5">DK608</strain>
    </source>
</reference>
<keyword evidence="5" id="KW-1185">Reference proteome</keyword>
<accession>A0A6L6IYC6</accession>
<dbReference type="Pfam" id="PF13547">
    <property type="entry name" value="GTA_TIM"/>
    <property type="match status" value="1"/>
</dbReference>
<evidence type="ECO:0000313" key="5">
    <source>
        <dbReference type="Proteomes" id="UP000478740"/>
    </source>
</evidence>
<evidence type="ECO:0000259" key="2">
    <source>
        <dbReference type="Pfam" id="PF13550"/>
    </source>
</evidence>
<sequence>MATILLAAAGASIGAGFGGTVLGLSGAVIGRAVGATLGRVIDQRLLGAGSKAVETGRVDRLRMQTAGEGQPIPRIWGQMRVPGHTIWTGPLVETRRKQGGGKGASRPTVTEIGYQLSFALALCEGPILGVGRVWADGEEVSPDELNMRVYPGDEQQIPDPAIKAQEGDSAPAYRGIAYVVLEDLALERWGNRVPQLHFEVTRQAKQGRGMSREVEAVALIPGTGEYSLATTAVSYDMGLGETQVINRNTPVAGTDFQASLRTLGRELPRVGSVSLVVSWFGDDLRVGNCTVQPKVEDRSRDGQGMAWRAGGIGRDAAQQVARLDGRPIYGGTPADGSVIEALHEISASGRRAVFYPFILMEQMAGNGRPDPWSGAPHQPVMPWRGRITSSIAPGREGTPVGTAEAATEVARFFGSAQASQFQVEGTQITYTGPAEWSYRRFILHYAHLCAAAGGIDAFLIGSEMVGLTQIQAVNGTFPAVAQLRRLARDVRAILGDGVKIGYAADWSEYFGYHTADGDVYFHLDPLWADDEIDFIGIDNYMPLSDWRDGEDHLDAHWGQIDNPAYLRANVAGGEGYDWYYARDEDRQMQVRTPIRDGLFHEHWIWRYKDIRNWWLNKHHDRVGGQRRAGSSPWIPGSKPVWFTEMGCAALDKGTNQPNKFLDAMSSESMLPWFSDGRRDDGVQAAYIRAMTEFWGDPANNPQRAAFGRAAAGRMIEMDRAHVWAWDARPYPAFPARTDLWSDGPAWERGHWLNGRAGAVPLADVVAELCRDAGVRAFDTSAIYGLVKGYAISGQESGRAALQPLMLSHGFDAVERDGVLGFRMRSAAVDAELAPDDMAMTEDLSQPEVSRAAEAELPGRLRLTHIEAGSDYSARTAETRLSGGDFLAVSESELPMALTRGEGQAMVERWISETMVARDGVRFALPPSLDHLGPGDVVRLSEGRGEAKRWRIDRVERAGAITVDAVRVEPGIYRPARVVEGETETRAFQPPIPVWPVFLDLPLLRGDEIPHAPHLAVTATPWPGSAAVWASVEQAGGYKLNTTLPTPSVMGETLSPLAAARPGVWDLGAPLRLRVKGGVLASATVDALLSGANLLAVGDGSAESWELLQFRDAVLIGPGVWEISTRLRGQSGTDAFMPAVWPVGSKVVLLDGAAVQVDLPPSARNQLRHWRIGPGTRAPDDASYRHIAAAFRGAGLRPLTPCHLSVDGNTVSWIRRTRIQGDGWDGPDVPLGEAQERYATRLVQGGALLAQAMPSEARWVVPQTIWNTAKAAGAFTIEIAQLSDTFGAGPYARMTING</sequence>
<dbReference type="InterPro" id="IPR056490">
    <property type="entry name" value="Rcc01698_C"/>
</dbReference>
<dbReference type="Pfam" id="PF13550">
    <property type="entry name" value="Phage-tail_3"/>
    <property type="match status" value="1"/>
</dbReference>
<organism evidence="4 5">
    <name type="scientific">Paracoccus shanxieyensis</name>
    <dbReference type="NCBI Taxonomy" id="2675752"/>
    <lineage>
        <taxon>Bacteria</taxon>
        <taxon>Pseudomonadati</taxon>
        <taxon>Pseudomonadota</taxon>
        <taxon>Alphaproteobacteria</taxon>
        <taxon>Rhodobacterales</taxon>
        <taxon>Paracoccaceae</taxon>
        <taxon>Paracoccus</taxon>
    </lineage>
</organism>
<feature type="domain" description="Tip attachment protein J" evidence="2">
    <location>
        <begin position="793"/>
        <end position="955"/>
    </location>
</feature>
<dbReference type="Gene3D" id="3.20.20.80">
    <property type="entry name" value="Glycosidases"/>
    <property type="match status" value="1"/>
</dbReference>
<name>A0A6L6IYC6_9RHOB</name>
<dbReference type="InterPro" id="IPR032876">
    <property type="entry name" value="J_dom"/>
</dbReference>
<gene>
    <name evidence="4" type="ORF">GL284_09870</name>
</gene>
<evidence type="ECO:0000259" key="1">
    <source>
        <dbReference type="Pfam" id="PF13547"/>
    </source>
</evidence>
<evidence type="ECO:0000259" key="3">
    <source>
        <dbReference type="Pfam" id="PF23666"/>
    </source>
</evidence>
<protein>
    <submittedName>
        <fullName evidence="4">Host specificity protein</fullName>
    </submittedName>
</protein>
<comment type="caution">
    <text evidence="4">The sequence shown here is derived from an EMBL/GenBank/DDBJ whole genome shotgun (WGS) entry which is preliminary data.</text>
</comment>
<dbReference type="RefSeq" id="WP_155044440.1">
    <property type="nucleotide sequence ID" value="NZ_WMIH01000008.1"/>
</dbReference>
<evidence type="ECO:0000313" key="4">
    <source>
        <dbReference type="EMBL" id="MTH64578.1"/>
    </source>
</evidence>
<feature type="domain" description="GTA TIM-barrel-like" evidence="1">
    <location>
        <begin position="436"/>
        <end position="734"/>
    </location>
</feature>
<dbReference type="Proteomes" id="UP000478740">
    <property type="component" value="Unassembled WGS sequence"/>
</dbReference>
<dbReference type="InterPro" id="IPR025195">
    <property type="entry name" value="GTA_TIM_dom"/>
</dbReference>
<dbReference type="EMBL" id="WMII01000008">
    <property type="protein sequence ID" value="MTH64578.1"/>
    <property type="molecule type" value="Genomic_DNA"/>
</dbReference>
<dbReference type="CDD" id="cd19607">
    <property type="entry name" value="GTA_TIM-barrel-like"/>
    <property type="match status" value="1"/>
</dbReference>
<feature type="domain" description="Rcc01698-like C-terminal" evidence="3">
    <location>
        <begin position="1047"/>
        <end position="1147"/>
    </location>
</feature>
<dbReference type="Pfam" id="PF23666">
    <property type="entry name" value="Rcc01698_C"/>
    <property type="match status" value="1"/>
</dbReference>